<keyword evidence="3" id="KW-0418">Kinase</keyword>
<organism evidence="3 4">
    <name type="scientific">Roseateles subflavus</name>
    <dbReference type="NCBI Taxonomy" id="3053353"/>
    <lineage>
        <taxon>Bacteria</taxon>
        <taxon>Pseudomonadati</taxon>
        <taxon>Pseudomonadota</taxon>
        <taxon>Betaproteobacteria</taxon>
        <taxon>Burkholderiales</taxon>
        <taxon>Sphaerotilaceae</taxon>
        <taxon>Roseateles</taxon>
    </lineage>
</organism>
<reference evidence="3 4" key="1">
    <citation type="submission" date="2023-06" db="EMBL/GenBank/DDBJ databases">
        <title>Pelomonas sp. APW6 16S ribosomal RNA gene genome sequencing and assembly.</title>
        <authorList>
            <person name="Woo H."/>
        </authorList>
    </citation>
    <scope>NUCLEOTIDE SEQUENCE [LARGE SCALE GENOMIC DNA]</scope>
    <source>
        <strain evidence="3 4">APW6</strain>
    </source>
</reference>
<dbReference type="GO" id="GO:0008902">
    <property type="term" value="F:hydroxymethylpyrimidine kinase activity"/>
    <property type="evidence" value="ECO:0007669"/>
    <property type="project" value="UniProtKB-EC"/>
</dbReference>
<dbReference type="InterPro" id="IPR022998">
    <property type="entry name" value="ThiamineP_synth_TenI"/>
</dbReference>
<accession>A0ABT7LIN4</accession>
<evidence type="ECO:0000259" key="1">
    <source>
        <dbReference type="Pfam" id="PF02581"/>
    </source>
</evidence>
<evidence type="ECO:0000313" key="4">
    <source>
        <dbReference type="Proteomes" id="UP001238603"/>
    </source>
</evidence>
<dbReference type="EC" id="2.7.1.49" evidence="3"/>
<dbReference type="RefSeq" id="WP_285981614.1">
    <property type="nucleotide sequence ID" value="NZ_JASVDS010000002.1"/>
</dbReference>
<gene>
    <name evidence="3" type="ORF">QRD43_06150</name>
</gene>
<dbReference type="InterPro" id="IPR029056">
    <property type="entry name" value="Ribokinase-like"/>
</dbReference>
<sequence>MATLTTALPHPSLPSPWFEAPDPALTQLPDWTQEATPPVIWSVAGHDSGGAAGLSADARAAAAFGVHLCPVVAAITAQNSLGVQALHPVPAAQIRHQLAALAQDLTPRVIKTGLLGSVEAIEALLETLAALRADGRRVDLVVDPVLGASAGGAAFCSDALLQACRERLLPQATLVTPNRREALALLAHLPGAASREALDVPALAAALRQHLAPQAGVCITGGDDALPVPGAQDLALDWLDLPPHAGPGLRGWMALPRQQQTPLHHHGSGCTFASAAAAALARGFPPADALVLAKMCSWHGLRQGHAAGAGAGPLRPAASFIHAPEALPVMGFGDETRPDAATLARWQTVLTGAAEPGAFAPGLYGIVEDEERLAAVAGWGLPHLQLRSKTTPGLDPASLRARVTRAVQCMRDHPGTQFWINDHWQLALEVGATGLHLGQEDWACLDAMQRRRILDSGMALGLSSHSLWELVRARGLAPRYIACGPVWATTTKHMPWLAQGLSQLAWWARMAGRPVVAIGGVLEAAQVEAAARCGVSAVCLVRGLDAQRLTACRAAWEAGRS</sequence>
<dbReference type="SUPFAM" id="SSF51391">
    <property type="entry name" value="Thiamin phosphate synthase"/>
    <property type="match status" value="1"/>
</dbReference>
<dbReference type="Pfam" id="PF02581">
    <property type="entry name" value="TMP-TENI"/>
    <property type="match status" value="1"/>
</dbReference>
<evidence type="ECO:0000259" key="2">
    <source>
        <dbReference type="Pfam" id="PF08543"/>
    </source>
</evidence>
<comment type="caution">
    <text evidence="3">The sequence shown here is derived from an EMBL/GenBank/DDBJ whole genome shotgun (WGS) entry which is preliminary data.</text>
</comment>
<dbReference type="InterPro" id="IPR013749">
    <property type="entry name" value="PM/HMP-P_kinase-1"/>
</dbReference>
<dbReference type="Pfam" id="PF08543">
    <property type="entry name" value="Phos_pyr_kin"/>
    <property type="match status" value="1"/>
</dbReference>
<dbReference type="SUPFAM" id="SSF53613">
    <property type="entry name" value="Ribokinase-like"/>
    <property type="match status" value="1"/>
</dbReference>
<feature type="domain" description="Pyridoxamine kinase/Phosphomethylpyrimidine kinase" evidence="2">
    <location>
        <begin position="47"/>
        <end position="314"/>
    </location>
</feature>
<protein>
    <submittedName>
        <fullName evidence="3">Bifunctional hydroxymethylpyrimidine kinase/phosphomethylpyrimidine kinase</fullName>
        <ecNumber evidence="3">2.7.1.49</ecNumber>
        <ecNumber evidence="3">2.7.4.7</ecNumber>
    </submittedName>
</protein>
<dbReference type="PANTHER" id="PTHR20858">
    <property type="entry name" value="PHOSPHOMETHYLPYRIMIDINE KINASE"/>
    <property type="match status" value="1"/>
</dbReference>
<dbReference type="Proteomes" id="UP001238603">
    <property type="component" value="Unassembled WGS sequence"/>
</dbReference>
<dbReference type="InterPro" id="IPR013785">
    <property type="entry name" value="Aldolase_TIM"/>
</dbReference>
<dbReference type="CDD" id="cd00564">
    <property type="entry name" value="TMP_TenI"/>
    <property type="match status" value="1"/>
</dbReference>
<keyword evidence="3" id="KW-0808">Transferase</keyword>
<evidence type="ECO:0000313" key="3">
    <source>
        <dbReference type="EMBL" id="MDL5031485.1"/>
    </source>
</evidence>
<keyword evidence="4" id="KW-1185">Reference proteome</keyword>
<proteinExistence type="predicted"/>
<dbReference type="InterPro" id="IPR036206">
    <property type="entry name" value="ThiamineP_synth_sf"/>
</dbReference>
<dbReference type="EMBL" id="JASVDS010000002">
    <property type="protein sequence ID" value="MDL5031485.1"/>
    <property type="molecule type" value="Genomic_DNA"/>
</dbReference>
<feature type="domain" description="Thiamine phosphate synthase/TenI" evidence="1">
    <location>
        <begin position="372"/>
        <end position="543"/>
    </location>
</feature>
<dbReference type="PANTHER" id="PTHR20858:SF17">
    <property type="entry name" value="HYDROXYMETHYLPYRIMIDINE_PHOSPHOMETHYLPYRIMIDINE KINASE THI20-RELATED"/>
    <property type="match status" value="1"/>
</dbReference>
<dbReference type="GO" id="GO:0008972">
    <property type="term" value="F:phosphomethylpyrimidine kinase activity"/>
    <property type="evidence" value="ECO:0007669"/>
    <property type="project" value="UniProtKB-EC"/>
</dbReference>
<dbReference type="EC" id="2.7.4.7" evidence="3"/>
<dbReference type="Gene3D" id="3.40.1190.20">
    <property type="match status" value="1"/>
</dbReference>
<name>A0ABT7LIN4_9BURK</name>
<dbReference type="Gene3D" id="3.20.20.70">
    <property type="entry name" value="Aldolase class I"/>
    <property type="match status" value="1"/>
</dbReference>